<dbReference type="AlphaFoldDB" id="E4L782"/>
<reference evidence="2 3" key="1">
    <citation type="submission" date="2010-11" db="EMBL/GenBank/DDBJ databases">
        <authorList>
            <person name="Durkin A.S."/>
            <person name="Madupu R."/>
            <person name="Torralba M."/>
            <person name="Gillis M."/>
            <person name="Methe B."/>
            <person name="Sutton G."/>
            <person name="Nelson K.E."/>
        </authorList>
    </citation>
    <scope>NUCLEOTIDE SEQUENCE [LARGE SCALE GENOMIC DNA]</scope>
    <source>
        <strain evidence="2 3">UPII 345-E</strain>
    </source>
</reference>
<evidence type="ECO:0000313" key="2">
    <source>
        <dbReference type="EMBL" id="EFR43419.1"/>
    </source>
</evidence>
<keyword evidence="1" id="KW-1133">Transmembrane helix</keyword>
<keyword evidence="1" id="KW-0812">Transmembrane</keyword>
<dbReference type="EMBL" id="AENT01000001">
    <property type="protein sequence ID" value="EFR43419.1"/>
    <property type="molecule type" value="Genomic_DNA"/>
</dbReference>
<sequence length="91" mass="10493">MKEFIAVLSFMTTIVAVIAGYIVRPYIQNDREKTKITLERMAFLSSDVDSLRVELRNLTESVSRLHALLCREFTCFSHDGKFIYSEKGRVS</sequence>
<gene>
    <name evidence="2" type="ORF">HMPREF9220_1375</name>
</gene>
<accession>E4L782</accession>
<evidence type="ECO:0000256" key="1">
    <source>
        <dbReference type="SAM" id="Phobius"/>
    </source>
</evidence>
<dbReference type="RefSeq" id="WP_007553787.1">
    <property type="nucleotide sequence ID" value="NZ_AENT01000001.1"/>
</dbReference>
<name>E4L782_9FIRM</name>
<evidence type="ECO:0000313" key="3">
    <source>
        <dbReference type="Proteomes" id="UP000004594"/>
    </source>
</evidence>
<proteinExistence type="predicted"/>
<keyword evidence="1" id="KW-0472">Membrane</keyword>
<feature type="transmembrane region" description="Helical" evidence="1">
    <location>
        <begin position="6"/>
        <end position="23"/>
    </location>
</feature>
<protein>
    <submittedName>
        <fullName evidence="2">Uncharacterized protein</fullName>
    </submittedName>
</protein>
<organism evidence="2 3">
    <name type="scientific">Dialister micraerophilus UPII 345-E</name>
    <dbReference type="NCBI Taxonomy" id="910314"/>
    <lineage>
        <taxon>Bacteria</taxon>
        <taxon>Bacillati</taxon>
        <taxon>Bacillota</taxon>
        <taxon>Negativicutes</taxon>
        <taxon>Veillonellales</taxon>
        <taxon>Veillonellaceae</taxon>
        <taxon>Dialister</taxon>
    </lineage>
</organism>
<comment type="caution">
    <text evidence="2">The sequence shown here is derived from an EMBL/GenBank/DDBJ whole genome shotgun (WGS) entry which is preliminary data.</text>
</comment>
<dbReference type="Proteomes" id="UP000004594">
    <property type="component" value="Unassembled WGS sequence"/>
</dbReference>